<accession>A0ABS8DKQ5</accession>
<protein>
    <recommendedName>
        <fullName evidence="3">Glutaredoxin</fullName>
    </recommendedName>
</protein>
<comment type="caution">
    <text evidence="1">The sequence shown here is derived from an EMBL/GenBank/DDBJ whole genome shotgun (WGS) entry which is preliminary data.</text>
</comment>
<name>A0ABS8DKQ5_9FIRM</name>
<dbReference type="Proteomes" id="UP001299546">
    <property type="component" value="Unassembled WGS sequence"/>
</dbReference>
<organism evidence="1 2">
    <name type="scientific">Bariatricus massiliensis</name>
    <dbReference type="NCBI Taxonomy" id="1745713"/>
    <lineage>
        <taxon>Bacteria</taxon>
        <taxon>Bacillati</taxon>
        <taxon>Bacillota</taxon>
        <taxon>Clostridia</taxon>
        <taxon>Lachnospirales</taxon>
        <taxon>Lachnospiraceae</taxon>
        <taxon>Bariatricus</taxon>
    </lineage>
</organism>
<gene>
    <name evidence="1" type="ORF">LIZ65_16715</name>
</gene>
<dbReference type="RefSeq" id="WP_082891628.1">
    <property type="nucleotide sequence ID" value="NZ_JAJCIQ010000016.1"/>
</dbReference>
<evidence type="ECO:0000313" key="1">
    <source>
        <dbReference type="EMBL" id="MCB7388932.1"/>
    </source>
</evidence>
<dbReference type="EMBL" id="JAJCIS010000016">
    <property type="protein sequence ID" value="MCB7388932.1"/>
    <property type="molecule type" value="Genomic_DNA"/>
</dbReference>
<proteinExistence type="predicted"/>
<sequence>MKEALSKEGIKFASVDISSGMLPLKKFLVYRDSRPEFDEIKKQGRVGLPCIVVDDGAQIYFGLPENLEELK</sequence>
<evidence type="ECO:0008006" key="3">
    <source>
        <dbReference type="Google" id="ProtNLM"/>
    </source>
</evidence>
<reference evidence="1 2" key="1">
    <citation type="submission" date="2021-10" db="EMBL/GenBank/DDBJ databases">
        <title>Collection of gut derived symbiotic bacterial strains cultured from healthy donors.</title>
        <authorList>
            <person name="Lin H."/>
            <person name="Littmann E."/>
            <person name="Kohout C."/>
            <person name="Pamer E.G."/>
        </authorList>
    </citation>
    <scope>NUCLEOTIDE SEQUENCE [LARGE SCALE GENOMIC DNA]</scope>
    <source>
        <strain evidence="1 2">DFI.1.165</strain>
    </source>
</reference>
<keyword evidence="2" id="KW-1185">Reference proteome</keyword>
<evidence type="ECO:0000313" key="2">
    <source>
        <dbReference type="Proteomes" id="UP001299546"/>
    </source>
</evidence>